<dbReference type="RefSeq" id="WP_307829088.1">
    <property type="nucleotide sequence ID" value="NZ_BAABES010000001.1"/>
</dbReference>
<dbReference type="Pfam" id="PF01636">
    <property type="entry name" value="APH"/>
    <property type="match status" value="1"/>
</dbReference>
<name>A0A931DH89_9ACTN</name>
<proteinExistence type="predicted"/>
<dbReference type="EMBL" id="JADOUA010000001">
    <property type="protein sequence ID" value="MBG6091109.1"/>
    <property type="molecule type" value="Genomic_DNA"/>
</dbReference>
<reference evidence="2" key="1">
    <citation type="submission" date="2020-11" db="EMBL/GenBank/DDBJ databases">
        <title>Sequencing the genomes of 1000 actinobacteria strains.</title>
        <authorList>
            <person name="Klenk H.-P."/>
        </authorList>
    </citation>
    <scope>NUCLEOTIDE SEQUENCE</scope>
    <source>
        <strain evidence="2">DSM 43175</strain>
    </source>
</reference>
<gene>
    <name evidence="2" type="ORF">IW256_005222</name>
</gene>
<organism evidence="2 3">
    <name type="scientific">Actinomadura viridis</name>
    <dbReference type="NCBI Taxonomy" id="58110"/>
    <lineage>
        <taxon>Bacteria</taxon>
        <taxon>Bacillati</taxon>
        <taxon>Actinomycetota</taxon>
        <taxon>Actinomycetes</taxon>
        <taxon>Streptosporangiales</taxon>
        <taxon>Thermomonosporaceae</taxon>
        <taxon>Actinomadura</taxon>
    </lineage>
</organism>
<dbReference type="Gene3D" id="3.90.1200.10">
    <property type="match status" value="1"/>
</dbReference>
<sequence length="316" mass="33376">MPPTSPRAPSRAGASSSADPELLARLAEIGTAAHGGPGTGAEVLYDRHGVLVVRVGDVVVKAHQADREGGPPLARRMRVADGLPELLLPSLGPPLEVAGRTVTVWPYGDPVSPGDLPWEDGARLLADLHNVPLPEDVPPWGRPTRAARLVAELEDGPAAREIRRAFATLPGWIRGEGRTEDAPAGEARRTLVHGDWHLGQMVRAGGGWRLIDIEDLGAGDPAWDLARPAALYSSGVLNPDDWSRFLGAYRAFQGPAVPAGGDPWEVLDLPARTLVIQIAATCVKSARQADRPLDGPEQALVDTCSRISSAGSSART</sequence>
<keyword evidence="3" id="KW-1185">Reference proteome</keyword>
<dbReference type="AlphaFoldDB" id="A0A931DH89"/>
<feature type="domain" description="Aminoglycoside phosphotransferase" evidence="1">
    <location>
        <begin position="119"/>
        <end position="254"/>
    </location>
</feature>
<dbReference type="SUPFAM" id="SSF56112">
    <property type="entry name" value="Protein kinase-like (PK-like)"/>
    <property type="match status" value="1"/>
</dbReference>
<protein>
    <recommendedName>
        <fullName evidence="1">Aminoglycoside phosphotransferase domain-containing protein</fullName>
    </recommendedName>
</protein>
<dbReference type="InterPro" id="IPR011009">
    <property type="entry name" value="Kinase-like_dom_sf"/>
</dbReference>
<dbReference type="InterPro" id="IPR002575">
    <property type="entry name" value="Aminoglycoside_PTrfase"/>
</dbReference>
<evidence type="ECO:0000313" key="3">
    <source>
        <dbReference type="Proteomes" id="UP000614047"/>
    </source>
</evidence>
<evidence type="ECO:0000259" key="1">
    <source>
        <dbReference type="Pfam" id="PF01636"/>
    </source>
</evidence>
<evidence type="ECO:0000313" key="2">
    <source>
        <dbReference type="EMBL" id="MBG6091109.1"/>
    </source>
</evidence>
<accession>A0A931DH89</accession>
<comment type="caution">
    <text evidence="2">The sequence shown here is derived from an EMBL/GenBank/DDBJ whole genome shotgun (WGS) entry which is preliminary data.</text>
</comment>
<dbReference type="Proteomes" id="UP000614047">
    <property type="component" value="Unassembled WGS sequence"/>
</dbReference>